<feature type="region of interest" description="Disordered" evidence="5">
    <location>
        <begin position="1"/>
        <end position="32"/>
    </location>
</feature>
<dbReference type="Pfam" id="PF13087">
    <property type="entry name" value="AAA_12"/>
    <property type="match status" value="1"/>
</dbReference>
<dbReference type="InterPro" id="IPR041679">
    <property type="entry name" value="DNA2/NAM7-like_C"/>
</dbReference>
<reference evidence="7" key="1">
    <citation type="submission" date="2015-01" db="EMBL/GenBank/DDBJ databases">
        <authorList>
            <person name="Durling Mikael"/>
        </authorList>
    </citation>
    <scope>NUCLEOTIDE SEQUENCE</scope>
</reference>
<dbReference type="InterPro" id="IPR050534">
    <property type="entry name" value="Coronavir_polyprotein_1ab"/>
</dbReference>
<dbReference type="AlphaFoldDB" id="A0A0B7JPI9"/>
<dbReference type="PANTHER" id="PTHR43788:SF8">
    <property type="entry name" value="DNA-BINDING PROTEIN SMUBP-2"/>
    <property type="match status" value="1"/>
</dbReference>
<dbReference type="GO" id="GO:0016787">
    <property type="term" value="F:hydrolase activity"/>
    <property type="evidence" value="ECO:0007669"/>
    <property type="project" value="UniProtKB-KW"/>
</dbReference>
<dbReference type="PANTHER" id="PTHR43788">
    <property type="entry name" value="DNA2/NAM7 HELICASE FAMILY MEMBER"/>
    <property type="match status" value="1"/>
</dbReference>
<accession>A0A0B7JPI9</accession>
<dbReference type="CDD" id="cd18808">
    <property type="entry name" value="SF1_C_Upf1"/>
    <property type="match status" value="1"/>
</dbReference>
<protein>
    <recommendedName>
        <fullName evidence="6">DNA2/NAM7 helicase-like C-terminal domain-containing protein</fullName>
    </recommendedName>
</protein>
<feature type="compositionally biased region" description="Polar residues" evidence="5">
    <location>
        <begin position="18"/>
        <end position="32"/>
    </location>
</feature>
<evidence type="ECO:0000256" key="2">
    <source>
        <dbReference type="ARBA" id="ARBA00022801"/>
    </source>
</evidence>
<dbReference type="InterPro" id="IPR027417">
    <property type="entry name" value="P-loop_NTPase"/>
</dbReference>
<keyword evidence="4" id="KW-0067">ATP-binding</keyword>
<gene>
    <name evidence="7" type="ORF">BN869_000000476_1</name>
</gene>
<dbReference type="InterPro" id="IPR047187">
    <property type="entry name" value="SF1_C_Upf1"/>
</dbReference>
<dbReference type="Gene3D" id="3.40.50.300">
    <property type="entry name" value="P-loop containing nucleotide triphosphate hydrolases"/>
    <property type="match status" value="2"/>
</dbReference>
<dbReference type="SUPFAM" id="SSF52540">
    <property type="entry name" value="P-loop containing nucleoside triphosphate hydrolases"/>
    <property type="match status" value="1"/>
</dbReference>
<dbReference type="GO" id="GO:0005524">
    <property type="term" value="F:ATP binding"/>
    <property type="evidence" value="ECO:0007669"/>
    <property type="project" value="UniProtKB-KW"/>
</dbReference>
<dbReference type="GO" id="GO:0043139">
    <property type="term" value="F:5'-3' DNA helicase activity"/>
    <property type="evidence" value="ECO:0007669"/>
    <property type="project" value="TreeGrafter"/>
</dbReference>
<organism evidence="7">
    <name type="scientific">Bionectria ochroleuca</name>
    <name type="common">Gliocladium roseum</name>
    <dbReference type="NCBI Taxonomy" id="29856"/>
    <lineage>
        <taxon>Eukaryota</taxon>
        <taxon>Fungi</taxon>
        <taxon>Dikarya</taxon>
        <taxon>Ascomycota</taxon>
        <taxon>Pezizomycotina</taxon>
        <taxon>Sordariomycetes</taxon>
        <taxon>Hypocreomycetidae</taxon>
        <taxon>Hypocreales</taxon>
        <taxon>Bionectriaceae</taxon>
        <taxon>Clonostachys</taxon>
    </lineage>
</organism>
<sequence>MRTEVLESATNPEKDPEAQTNDVILDDSSTGRSVPATSLKLKAKMPRGHYRISFKDINSIPGLRNRFSLQKPMTAAQITLQGGHSVTVDGYANPFSNPGHPCDGWLNRDLPIEQGITLHELFKLRQFHIVVLSDPLDAKECFGRQLPKAFSYPYGNNHSWQPNTYKHDSYGIKRSLPFARALNFEDDDSRLAVLTQSVVQDTLWLALAAAKIFATKFSAYFVPGKKRSETDTTYDTYYAVIQLKEEFRHQYKKEWDQLTDCESFKLAFLRPSDTFGPPRLSREGSWYKLAVECWDARLVQNVKGQPPLIPHLQQRVPALILEIRRGKSVMQLPTFPDWNTAIDFKDKDPQSWSTVSLLFDPKLKECERKVNAVCQFAQDAKASHDLAAIDTSAISLERRMELHRALQRGRGFHPSSGIHHSTSTDDVIASMSNNFHIDENQATGPLIPVVNLLDGAKPKYLEALLQKFLEVDRGRIREYLRNRPLGLGVITAGPGFGKTTALAVATLVMRASQGKVYGSAPSNVAVDNFAERLSRIDDEAIKQANKGGALKTTQRIRRIIIIRGYAIADEIAAFRKLLESPKEGNDAAPKKEWKPKSKWKLDLSATYWLLMVLRSPAVRQLDSDDSLALHDIQKFYDGQTDLAPLRDIMEGKKRWEDLDAGVFEPGVISEMLQLLIDNADILLTTPAKSQHLSYLGWKKTARGVAIDEAANMTRPDLDCIWGNVLLPCFLAGDEHQLRPTVKTEKERDRSGKYLNRHHADGIISPLEFFKMNGWPILRLRVQFRMARGQFDICHRELYSDLPFEYAPCCRISTPAHRVGNQLEDYTVRRFPELRPPPQGTLSPIFIHCRGSKRERPKGRYAMSSQNTDQNTAALKFLGGFVKASQTNPARICLITPYKANVHAIEKMRKRSDYDILAGMPPAATVDSFQGREGDIVVAIMVSTEKSGPGFMRCENRLNVLLSRHRSALVIVGDINVAGALFDDSNGTIEVEQSRPSNSGMLSNVCSGLVKDGRVVVVECSK</sequence>
<keyword evidence="3" id="KW-0347">Helicase</keyword>
<keyword evidence="2" id="KW-0378">Hydrolase</keyword>
<evidence type="ECO:0000259" key="6">
    <source>
        <dbReference type="Pfam" id="PF13087"/>
    </source>
</evidence>
<evidence type="ECO:0000256" key="4">
    <source>
        <dbReference type="ARBA" id="ARBA00022840"/>
    </source>
</evidence>
<feature type="domain" description="DNA2/NAM7 helicase-like C-terminal" evidence="6">
    <location>
        <begin position="774"/>
        <end position="974"/>
    </location>
</feature>
<proteinExistence type="predicted"/>
<dbReference type="EMBL" id="CDPU01000001">
    <property type="protein sequence ID" value="CEO44421.1"/>
    <property type="molecule type" value="Genomic_DNA"/>
</dbReference>
<evidence type="ECO:0000313" key="7">
    <source>
        <dbReference type="EMBL" id="CEO44421.1"/>
    </source>
</evidence>
<evidence type="ECO:0000256" key="5">
    <source>
        <dbReference type="SAM" id="MobiDB-lite"/>
    </source>
</evidence>
<evidence type="ECO:0000256" key="1">
    <source>
        <dbReference type="ARBA" id="ARBA00022741"/>
    </source>
</evidence>
<evidence type="ECO:0000256" key="3">
    <source>
        <dbReference type="ARBA" id="ARBA00022806"/>
    </source>
</evidence>
<name>A0A0B7JPI9_BIOOC</name>
<keyword evidence="1" id="KW-0547">Nucleotide-binding</keyword>